<dbReference type="GO" id="GO:0051321">
    <property type="term" value="P:meiotic cell cycle"/>
    <property type="evidence" value="ECO:0007669"/>
    <property type="project" value="TreeGrafter"/>
</dbReference>
<dbReference type="InterPro" id="IPR003892">
    <property type="entry name" value="CUE"/>
</dbReference>
<protein>
    <recommendedName>
        <fullName evidence="5">Spindle pole body component</fullName>
    </recommendedName>
</protein>
<dbReference type="GO" id="GO:0031122">
    <property type="term" value="P:cytoplasmic microtubule organization"/>
    <property type="evidence" value="ECO:0007669"/>
    <property type="project" value="TreeGrafter"/>
</dbReference>
<comment type="caution">
    <text evidence="8">The sequence shown here is derived from an EMBL/GenBank/DDBJ whole genome shotgun (WGS) entry which is preliminary data.</text>
</comment>
<evidence type="ECO:0000256" key="1">
    <source>
        <dbReference type="ARBA" id="ARBA00010337"/>
    </source>
</evidence>
<evidence type="ECO:0000256" key="5">
    <source>
        <dbReference type="RuleBase" id="RU363050"/>
    </source>
</evidence>
<feature type="compositionally biased region" description="Polar residues" evidence="6">
    <location>
        <begin position="930"/>
        <end position="951"/>
    </location>
</feature>
<keyword evidence="2 5" id="KW-0963">Cytoplasm</keyword>
<keyword evidence="4 5" id="KW-0206">Cytoskeleton</keyword>
<sequence length="1035" mass="116793">MQDGNDEELDGHLSYASRDSGAKHQNANESSFIAETSFVRAPLNSRVVSNNTTQKSKEKGKAKQETLDRVPLEVQEAIILEDLLYVLLGIEGTYITFHPEYSVEDDDPLQGIRFVISSSLDSSLRDLVERILPLGTYYTAISAFVEHRSHLDYGLVNHALCAAIRDMLKVQRFIDKVTPFSYNVMMQDYQTLLSQLEHAFNSSSQFSLQKLWFYVHPTVHTLSLIYQLTLELATADQDDSASLSESDSDLDPEEEARNEALGLGGAKLRAVLSEITKNSVSGSSGILVKGGEVLAIIYNRMQNMSGDPTASTIYGTLLKAAGKPYVDMVKDWVSTGKLVDPYEELLVKESKFINRGILEMDYTDEYWERRYTLRDGSTSASSKRSQAGVPPLRPNGRLPGGACVPPLLEGWKHKILLAGKYLNVIRECGIELRQGILSPDTEELSMDNEKFYKFIDNAYSYANQTLLQLLLKDEQLISRLRSLKRYFFLSQSSFLTHLLDLSSTELRKASRSASIVKLQSLLDIALNTDAQGEDTLYREDVKVTMADTGLYDFLLKVVNVQGIGGRGEEGIEEGSGHHVQEEQKKEKDDKKSMLAIDALTLDYTVKFPLSLVISRKTILRYQLLFRFLLHLKHVEQSLSAMWIEQKTTPWRKPVPHHLNFDRWRLRILAFATFEVLEPNWRALEAKLEKVTTVDQLLRDHVDFLDTCLKELTCSTFALYTSNFAKSANQAIAAAETPEGDQAMAKRWDFLSRFETNFNHWFQVHLDCVQFYASSENVSLLPLVTVCFGERSTTRPSVTVLTALQCAQHPTRPLLPTLSIFSTQAVLAKILLVLEDTAQNGRNRQCACRFRSDYFPFPLGYFWSPAEVLGFRPKNVTQEMIATISNMFPDIPTDNIRFDLLRSGSVEVTTNKILERGYLDAPPAAYYTLYPRTNTNTPNAQGGNAPRQQSQRSSEKQPEKKETLISKFHLEQRVTAETDKIKEEEVGGKAAWEDTAEKREASLRERKAKMILAARQRLLAQQQQKDASASGSGIQS</sequence>
<dbReference type="Pfam" id="PF04130">
    <property type="entry name" value="GCP_C_terminal"/>
    <property type="match status" value="1"/>
</dbReference>
<feature type="region of interest" description="Disordered" evidence="6">
    <location>
        <begin position="975"/>
        <end position="999"/>
    </location>
</feature>
<evidence type="ECO:0000256" key="6">
    <source>
        <dbReference type="SAM" id="MobiDB-lite"/>
    </source>
</evidence>
<keyword evidence="9" id="KW-1185">Reference proteome</keyword>
<organism evidence="8 9">
    <name type="scientific">Leucocoprinus birnbaumii</name>
    <dbReference type="NCBI Taxonomy" id="56174"/>
    <lineage>
        <taxon>Eukaryota</taxon>
        <taxon>Fungi</taxon>
        <taxon>Dikarya</taxon>
        <taxon>Basidiomycota</taxon>
        <taxon>Agaricomycotina</taxon>
        <taxon>Agaricomycetes</taxon>
        <taxon>Agaricomycetidae</taxon>
        <taxon>Agaricales</taxon>
        <taxon>Agaricineae</taxon>
        <taxon>Agaricaceae</taxon>
        <taxon>Leucocoprinus</taxon>
    </lineage>
</organism>
<dbReference type="Gene3D" id="1.10.8.10">
    <property type="entry name" value="DNA helicase RuvA subunit, C-terminal domain"/>
    <property type="match status" value="1"/>
</dbReference>
<gene>
    <name evidence="8" type="ORF">NP233_g704</name>
</gene>
<dbReference type="GO" id="GO:0000278">
    <property type="term" value="P:mitotic cell cycle"/>
    <property type="evidence" value="ECO:0007669"/>
    <property type="project" value="TreeGrafter"/>
</dbReference>
<dbReference type="Pfam" id="PF02845">
    <property type="entry name" value="CUE"/>
    <property type="match status" value="1"/>
</dbReference>
<keyword evidence="3 5" id="KW-0493">Microtubule</keyword>
<reference evidence="8" key="1">
    <citation type="submission" date="2022-07" db="EMBL/GenBank/DDBJ databases">
        <title>Genome Sequence of Leucocoprinus birnbaumii.</title>
        <authorList>
            <person name="Buettner E."/>
        </authorList>
    </citation>
    <scope>NUCLEOTIDE SEQUENCE</scope>
    <source>
        <strain evidence="8">VT141</strain>
    </source>
</reference>
<dbReference type="InterPro" id="IPR042241">
    <property type="entry name" value="GCP_C_sf"/>
</dbReference>
<dbReference type="GO" id="GO:0000922">
    <property type="term" value="C:spindle pole"/>
    <property type="evidence" value="ECO:0007669"/>
    <property type="project" value="InterPro"/>
</dbReference>
<dbReference type="PANTHER" id="PTHR19302">
    <property type="entry name" value="GAMMA TUBULIN COMPLEX PROTEIN"/>
    <property type="match status" value="1"/>
</dbReference>
<dbReference type="CDD" id="cd14424">
    <property type="entry name" value="CUE_Cue1p_like"/>
    <property type="match status" value="1"/>
</dbReference>
<evidence type="ECO:0000313" key="9">
    <source>
        <dbReference type="Proteomes" id="UP001213000"/>
    </source>
</evidence>
<proteinExistence type="inferred from homology"/>
<evidence type="ECO:0000256" key="4">
    <source>
        <dbReference type="ARBA" id="ARBA00023212"/>
    </source>
</evidence>
<feature type="region of interest" description="Disordered" evidence="6">
    <location>
        <begin position="568"/>
        <end position="588"/>
    </location>
</feature>
<dbReference type="GO" id="GO:0051225">
    <property type="term" value="P:spindle assembly"/>
    <property type="evidence" value="ECO:0007669"/>
    <property type="project" value="TreeGrafter"/>
</dbReference>
<dbReference type="GO" id="GO:0051011">
    <property type="term" value="F:microtubule minus-end binding"/>
    <property type="evidence" value="ECO:0007669"/>
    <property type="project" value="TreeGrafter"/>
</dbReference>
<feature type="compositionally biased region" description="Basic and acidic residues" evidence="6">
    <location>
        <begin position="952"/>
        <end position="963"/>
    </location>
</feature>
<dbReference type="GO" id="GO:0043130">
    <property type="term" value="F:ubiquitin binding"/>
    <property type="evidence" value="ECO:0007669"/>
    <property type="project" value="InterPro"/>
</dbReference>
<dbReference type="Pfam" id="PF17681">
    <property type="entry name" value="GCP_N_terminal"/>
    <property type="match status" value="2"/>
</dbReference>
<evidence type="ECO:0000256" key="2">
    <source>
        <dbReference type="ARBA" id="ARBA00022490"/>
    </source>
</evidence>
<dbReference type="InterPro" id="IPR040457">
    <property type="entry name" value="GCP_C"/>
</dbReference>
<dbReference type="GO" id="GO:0007020">
    <property type="term" value="P:microtubule nucleation"/>
    <property type="evidence" value="ECO:0007669"/>
    <property type="project" value="InterPro"/>
</dbReference>
<comment type="subcellular location">
    <subcellularLocation>
        <location evidence="5">Cytoplasm</location>
        <location evidence="5">Cytoskeleton</location>
        <location evidence="5">Microtubule organizing center</location>
    </subcellularLocation>
</comment>
<evidence type="ECO:0000256" key="3">
    <source>
        <dbReference type="ARBA" id="ARBA00022701"/>
    </source>
</evidence>
<dbReference type="GO" id="GO:0044732">
    <property type="term" value="C:mitotic spindle pole body"/>
    <property type="evidence" value="ECO:0007669"/>
    <property type="project" value="TreeGrafter"/>
</dbReference>
<feature type="region of interest" description="Disordered" evidence="6">
    <location>
        <begin position="928"/>
        <end position="963"/>
    </location>
</feature>
<dbReference type="SMART" id="SM00546">
    <property type="entry name" value="CUE"/>
    <property type="match status" value="1"/>
</dbReference>
<dbReference type="Gene3D" id="1.20.120.1900">
    <property type="entry name" value="Gamma-tubulin complex, C-terminal domain"/>
    <property type="match status" value="1"/>
</dbReference>
<name>A0AAD5W6F6_9AGAR</name>
<dbReference type="Proteomes" id="UP001213000">
    <property type="component" value="Unassembled WGS sequence"/>
</dbReference>
<dbReference type="AlphaFoldDB" id="A0AAD5W6F6"/>
<dbReference type="GO" id="GO:0000930">
    <property type="term" value="C:gamma-tubulin complex"/>
    <property type="evidence" value="ECO:0007669"/>
    <property type="project" value="UniProtKB-ARBA"/>
</dbReference>
<feature type="region of interest" description="Disordered" evidence="6">
    <location>
        <begin position="1"/>
        <end position="27"/>
    </location>
</feature>
<dbReference type="InterPro" id="IPR007259">
    <property type="entry name" value="GCP"/>
</dbReference>
<accession>A0AAD5W6F6</accession>
<comment type="similarity">
    <text evidence="1 5">Belongs to the TUBGCP family.</text>
</comment>
<feature type="domain" description="CUE" evidence="7">
    <location>
        <begin position="875"/>
        <end position="917"/>
    </location>
</feature>
<dbReference type="PANTHER" id="PTHR19302:SF13">
    <property type="entry name" value="GAMMA-TUBULIN COMPLEX COMPONENT 2"/>
    <property type="match status" value="1"/>
</dbReference>
<dbReference type="GO" id="GO:0005874">
    <property type="term" value="C:microtubule"/>
    <property type="evidence" value="ECO:0007669"/>
    <property type="project" value="UniProtKB-KW"/>
</dbReference>
<evidence type="ECO:0000313" key="8">
    <source>
        <dbReference type="EMBL" id="KAJ3576012.1"/>
    </source>
</evidence>
<evidence type="ECO:0000259" key="7">
    <source>
        <dbReference type="PROSITE" id="PS51140"/>
    </source>
</evidence>
<dbReference type="GO" id="GO:0043015">
    <property type="term" value="F:gamma-tubulin binding"/>
    <property type="evidence" value="ECO:0007669"/>
    <property type="project" value="InterPro"/>
</dbReference>
<dbReference type="PROSITE" id="PS51140">
    <property type="entry name" value="CUE"/>
    <property type="match status" value="1"/>
</dbReference>
<dbReference type="InterPro" id="IPR041470">
    <property type="entry name" value="GCP_N"/>
</dbReference>
<dbReference type="EMBL" id="JANIEX010000021">
    <property type="protein sequence ID" value="KAJ3576012.1"/>
    <property type="molecule type" value="Genomic_DNA"/>
</dbReference>